<proteinExistence type="predicted"/>
<reference evidence="3" key="1">
    <citation type="journal article" date="2023" name="Commun. Biol.">
        <title>Genome analysis of Parmales, the sister group of diatoms, reveals the evolutionary specialization of diatoms from phago-mixotrophs to photoautotrophs.</title>
        <authorList>
            <person name="Ban H."/>
            <person name="Sato S."/>
            <person name="Yoshikawa S."/>
            <person name="Yamada K."/>
            <person name="Nakamura Y."/>
            <person name="Ichinomiya M."/>
            <person name="Sato N."/>
            <person name="Blanc-Mathieu R."/>
            <person name="Endo H."/>
            <person name="Kuwata A."/>
            <person name="Ogata H."/>
        </authorList>
    </citation>
    <scope>NUCLEOTIDE SEQUENCE [LARGE SCALE GENOMIC DNA]</scope>
    <source>
        <strain evidence="3">NIES 3701</strain>
    </source>
</reference>
<dbReference type="AlphaFoldDB" id="A0A9W7EDB9"/>
<gene>
    <name evidence="2" type="ORF">TrST_g3999</name>
</gene>
<keyword evidence="1" id="KW-1133">Transmembrane helix</keyword>
<keyword evidence="1" id="KW-0472">Membrane</keyword>
<comment type="caution">
    <text evidence="2">The sequence shown here is derived from an EMBL/GenBank/DDBJ whole genome shotgun (WGS) entry which is preliminary data.</text>
</comment>
<evidence type="ECO:0000256" key="1">
    <source>
        <dbReference type="SAM" id="Phobius"/>
    </source>
</evidence>
<name>A0A9W7EDB9_9STRA</name>
<dbReference type="Proteomes" id="UP001165085">
    <property type="component" value="Unassembled WGS sequence"/>
</dbReference>
<accession>A0A9W7EDB9</accession>
<sequence>MERRQAHKSTLPLYTSSFVSNAPKRPLKAGTTTYLAIVFALVFIAYPVMMIVKVVGDIGTRHEEDVNVEYKERPQVVRVTEDINRMKLPPKQASPPAQQDTSGISYSSMLMNSPSVVTPVVAPVVAPVVRLPLSIQIITDFPSIKVTSSVIGNLSPPSSVLSPSISDWLTDRWQAASDMSGTPIPGPHFLSLSFPSKRITSIKIVTLDFETAHCDDYTVSLLSSSNPERTVEIYSSLKSKTLKRSRSHQHVTDVFDVNWDGLADDIVESYVTIRIDFLKPATRWGISVWRVVAEGSVEATI</sequence>
<dbReference type="OrthoDB" id="407058at2759"/>
<organism evidence="2 3">
    <name type="scientific">Triparma strigata</name>
    <dbReference type="NCBI Taxonomy" id="1606541"/>
    <lineage>
        <taxon>Eukaryota</taxon>
        <taxon>Sar</taxon>
        <taxon>Stramenopiles</taxon>
        <taxon>Ochrophyta</taxon>
        <taxon>Bolidophyceae</taxon>
        <taxon>Parmales</taxon>
        <taxon>Triparmaceae</taxon>
        <taxon>Triparma</taxon>
    </lineage>
</organism>
<dbReference type="EMBL" id="BRXY01000181">
    <property type="protein sequence ID" value="GMH74687.1"/>
    <property type="molecule type" value="Genomic_DNA"/>
</dbReference>
<protein>
    <submittedName>
        <fullName evidence="2">Uncharacterized protein</fullName>
    </submittedName>
</protein>
<evidence type="ECO:0000313" key="3">
    <source>
        <dbReference type="Proteomes" id="UP001165085"/>
    </source>
</evidence>
<evidence type="ECO:0000313" key="2">
    <source>
        <dbReference type="EMBL" id="GMH74687.1"/>
    </source>
</evidence>
<feature type="transmembrane region" description="Helical" evidence="1">
    <location>
        <begin position="34"/>
        <end position="52"/>
    </location>
</feature>
<keyword evidence="1" id="KW-0812">Transmembrane</keyword>
<keyword evidence="3" id="KW-1185">Reference proteome</keyword>